<evidence type="ECO:0000313" key="3">
    <source>
        <dbReference type="Proteomes" id="UP000826271"/>
    </source>
</evidence>
<keyword evidence="3" id="KW-1185">Reference proteome</keyword>
<keyword evidence="1" id="KW-0812">Transmembrane</keyword>
<evidence type="ECO:0000313" key="2">
    <source>
        <dbReference type="EMBL" id="KAG8362608.1"/>
    </source>
</evidence>
<name>A0AAV6VZU3_9LAMI</name>
<organism evidence="2 3">
    <name type="scientific">Buddleja alternifolia</name>
    <dbReference type="NCBI Taxonomy" id="168488"/>
    <lineage>
        <taxon>Eukaryota</taxon>
        <taxon>Viridiplantae</taxon>
        <taxon>Streptophyta</taxon>
        <taxon>Embryophyta</taxon>
        <taxon>Tracheophyta</taxon>
        <taxon>Spermatophyta</taxon>
        <taxon>Magnoliopsida</taxon>
        <taxon>eudicotyledons</taxon>
        <taxon>Gunneridae</taxon>
        <taxon>Pentapetalae</taxon>
        <taxon>asterids</taxon>
        <taxon>lamiids</taxon>
        <taxon>Lamiales</taxon>
        <taxon>Scrophulariaceae</taxon>
        <taxon>Buddlejeae</taxon>
        <taxon>Buddleja</taxon>
    </lineage>
</organism>
<proteinExistence type="predicted"/>
<gene>
    <name evidence="2" type="ORF">BUALT_BualtUnG0059100</name>
</gene>
<comment type="caution">
    <text evidence="2">The sequence shown here is derived from an EMBL/GenBank/DDBJ whole genome shotgun (WGS) entry which is preliminary data.</text>
</comment>
<accession>A0AAV6VZU3</accession>
<dbReference type="EMBL" id="WHWC01000417">
    <property type="protein sequence ID" value="KAG8362608.1"/>
    <property type="molecule type" value="Genomic_DNA"/>
</dbReference>
<feature type="transmembrane region" description="Helical" evidence="1">
    <location>
        <begin position="82"/>
        <end position="103"/>
    </location>
</feature>
<evidence type="ECO:0000256" key="1">
    <source>
        <dbReference type="SAM" id="Phobius"/>
    </source>
</evidence>
<keyword evidence="1" id="KW-0472">Membrane</keyword>
<reference evidence="2" key="1">
    <citation type="submission" date="2019-10" db="EMBL/GenBank/DDBJ databases">
        <authorList>
            <person name="Zhang R."/>
            <person name="Pan Y."/>
            <person name="Wang J."/>
            <person name="Ma R."/>
            <person name="Yu S."/>
        </authorList>
    </citation>
    <scope>NUCLEOTIDE SEQUENCE</scope>
    <source>
        <strain evidence="2">LA-IB0</strain>
        <tissue evidence="2">Leaf</tissue>
    </source>
</reference>
<keyword evidence="1" id="KW-1133">Transmembrane helix</keyword>
<dbReference type="AlphaFoldDB" id="A0AAV6VZU3"/>
<dbReference type="Proteomes" id="UP000826271">
    <property type="component" value="Unassembled WGS sequence"/>
</dbReference>
<protein>
    <submittedName>
        <fullName evidence="2">Uncharacterized protein</fullName>
    </submittedName>
</protein>
<sequence length="107" mass="12255">MCITPIGRFQPGRTLAWYFLGLRIFKSTKNLEATRKRVVSLVKQLKNRFLLLDGDKDHHVKMHDVVRDVAIFIASKVEKLPILVQLTGGVNILIVIALGFRCFHKKN</sequence>